<comment type="catalytic activity">
    <reaction evidence="1">
        <text>ATP + protein L-histidine = ADP + protein N-phospho-L-histidine.</text>
        <dbReference type="EC" id="2.7.13.3"/>
    </reaction>
</comment>
<dbReference type="InterPro" id="IPR051315">
    <property type="entry name" value="Bact_Chemotaxis_CheA"/>
</dbReference>
<dbReference type="Gene3D" id="1.10.287.560">
    <property type="entry name" value="Histidine kinase CheA-like, homodimeric domain"/>
    <property type="match status" value="1"/>
</dbReference>
<dbReference type="Gene3D" id="2.30.30.40">
    <property type="entry name" value="SH3 Domains"/>
    <property type="match status" value="1"/>
</dbReference>
<evidence type="ECO:0000256" key="5">
    <source>
        <dbReference type="ARBA" id="ARBA00022777"/>
    </source>
</evidence>
<dbReference type="Gene3D" id="1.20.120.160">
    <property type="entry name" value="HPT domain"/>
    <property type="match status" value="1"/>
</dbReference>
<dbReference type="SUPFAM" id="SSF47226">
    <property type="entry name" value="Histidine-containing phosphotransfer domain, HPT domain"/>
    <property type="match status" value="1"/>
</dbReference>
<dbReference type="SMART" id="SM00448">
    <property type="entry name" value="REC"/>
    <property type="match status" value="1"/>
</dbReference>
<sequence length="739" mass="81709">MDLTSFYDQFRDETAENVRVLNDALLNLEAQVDDGQRRAALDRAFRAVHTIKGSARMLGFDPIAQLAHALEHVLGDLREGRCIPERTLIDLLLQGGDLVTRLTAEIPQLSAATLAHLPDFLQALRAISPAIPSVSPPTPQPASPEPSSPIDTPLRTTRQTVRVRVDRLDRLFNLAGELTIEQQSLAELGTELEQLYALVSRQQRALLALEQELARLRFSSTQRQALDARLSTLRDVQVMLVDRVQNQRENLDRYLSRQHLLVKDLEQEVMAVRLLPIATIFNSLPRLVRDLATATGKQAVLEIRGETTELDRKVLELISDPLVHLIRNAVDHGLEPPDERIAQGKPPTGLIQVSAESSGNEVRISIQDDGRGIDPARIRTRAIELGLLTAGRADQLDTQETLDLIFQPGFSTATNVTEISGRGVGMDIVRANLLELGGQVRIDSTIGQGTTITLTIPLTLITSRVVVVQVGQHHLALPAVTVRSILWVQRDQIQFIDGQPTFAHQQRTISLLALAELLAIPAESPLTRYRRVPAVLLKTRQHRVALLVDDVIDEREAVIKPLGPLFARRPALSGAVQSGDGRLVLLINPLYLVERNGYRPKPAATAIKPVAEPTRTARLLVVDDSFTTRELLRSILQSAGYDVTVAIDGADALDRLRSTPYDLVVSDIEMPRVDGFTLTTRIRNELALVDLPVILITSLASEEHRRRGLEVGAQAYIVKSQFNQDSLLNVIQQLLGHEE</sequence>
<dbReference type="EnsemblBacteria" id="ABY34885">
    <property type="protein sequence ID" value="ABY34885"/>
    <property type="gene ID" value="Caur_1667"/>
</dbReference>
<feature type="compositionally biased region" description="Pro residues" evidence="10">
    <location>
        <begin position="134"/>
        <end position="147"/>
    </location>
</feature>
<dbReference type="PROSITE" id="PS50109">
    <property type="entry name" value="HIS_KIN"/>
    <property type="match status" value="1"/>
</dbReference>
<evidence type="ECO:0000259" key="14">
    <source>
        <dbReference type="PROSITE" id="PS50894"/>
    </source>
</evidence>
<dbReference type="InterPro" id="IPR036890">
    <property type="entry name" value="HATPase_C_sf"/>
</dbReference>
<dbReference type="PANTHER" id="PTHR43395:SF1">
    <property type="entry name" value="CHEMOTAXIS PROTEIN CHEA"/>
    <property type="match status" value="1"/>
</dbReference>
<evidence type="ECO:0000256" key="10">
    <source>
        <dbReference type="SAM" id="MobiDB-lite"/>
    </source>
</evidence>
<dbReference type="Pfam" id="PF02895">
    <property type="entry name" value="H-kinase_dim"/>
    <property type="match status" value="1"/>
</dbReference>
<evidence type="ECO:0000256" key="4">
    <source>
        <dbReference type="ARBA" id="ARBA00022679"/>
    </source>
</evidence>
<dbReference type="InterPro" id="IPR036061">
    <property type="entry name" value="CheW-like_dom_sf"/>
</dbReference>
<dbReference type="SUPFAM" id="SSF52172">
    <property type="entry name" value="CheY-like"/>
    <property type="match status" value="1"/>
</dbReference>
<dbReference type="InterPro" id="IPR001789">
    <property type="entry name" value="Sig_transdc_resp-reg_receiver"/>
</dbReference>
<dbReference type="GO" id="GO:0050920">
    <property type="term" value="P:regulation of chemotaxis"/>
    <property type="evidence" value="ECO:0000318"/>
    <property type="project" value="GO_Central"/>
</dbReference>
<dbReference type="PRINTS" id="PR00344">
    <property type="entry name" value="BCTRLSENSOR"/>
</dbReference>
<evidence type="ECO:0000256" key="1">
    <source>
        <dbReference type="ARBA" id="ARBA00000085"/>
    </source>
</evidence>
<keyword evidence="9" id="KW-0175">Coiled coil</keyword>
<dbReference type="InterPro" id="IPR004358">
    <property type="entry name" value="Sig_transdc_His_kin-like_C"/>
</dbReference>
<dbReference type="STRING" id="324602.Caur_1667"/>
<feature type="coiled-coil region" evidence="9">
    <location>
        <begin position="11"/>
        <end position="38"/>
    </location>
</feature>
<evidence type="ECO:0000256" key="9">
    <source>
        <dbReference type="SAM" id="Coils"/>
    </source>
</evidence>
<dbReference type="InParanoid" id="A9WBS8"/>
<reference evidence="16" key="1">
    <citation type="journal article" date="2011" name="BMC Genomics">
        <title>Complete genome sequence of the filamentous anoxygenic phototrophic bacterium Chloroflexus aurantiacus.</title>
        <authorList>
            <person name="Tang K.H."/>
            <person name="Barry K."/>
            <person name="Chertkov O."/>
            <person name="Dalin E."/>
            <person name="Han C.S."/>
            <person name="Hauser L.J."/>
            <person name="Honchak B.M."/>
            <person name="Karbach L.E."/>
            <person name="Land M.L."/>
            <person name="Lapidus A."/>
            <person name="Larimer F.W."/>
            <person name="Mikhailova N."/>
            <person name="Pitluck S."/>
            <person name="Pierson B.K."/>
            <person name="Blankenship R.E."/>
        </authorList>
    </citation>
    <scope>NUCLEOTIDE SEQUENCE [LARGE SCALE GENOMIC DNA]</scope>
    <source>
        <strain evidence="16">ATCC 29366 / DSM 635 / J-10-fl</strain>
    </source>
</reference>
<dbReference type="KEGG" id="cau:Caur_1667"/>
<dbReference type="Pfam" id="PF01584">
    <property type="entry name" value="CheW"/>
    <property type="match status" value="1"/>
</dbReference>
<keyword evidence="3 8" id="KW-0597">Phosphoprotein</keyword>
<dbReference type="SMART" id="SM01231">
    <property type="entry name" value="H-kinase_dim"/>
    <property type="match status" value="1"/>
</dbReference>
<organism evidence="15 16">
    <name type="scientific">Chloroflexus aurantiacus (strain ATCC 29366 / DSM 635 / J-10-fl)</name>
    <dbReference type="NCBI Taxonomy" id="324602"/>
    <lineage>
        <taxon>Bacteria</taxon>
        <taxon>Bacillati</taxon>
        <taxon>Chloroflexota</taxon>
        <taxon>Chloroflexia</taxon>
        <taxon>Chloroflexales</taxon>
        <taxon>Chloroflexineae</taxon>
        <taxon>Chloroflexaceae</taxon>
        <taxon>Chloroflexus</taxon>
    </lineage>
</organism>
<dbReference type="EMBL" id="CP000909">
    <property type="protein sequence ID" value="ABY34885.1"/>
    <property type="molecule type" value="Genomic_DNA"/>
</dbReference>
<evidence type="ECO:0000259" key="12">
    <source>
        <dbReference type="PROSITE" id="PS50110"/>
    </source>
</evidence>
<dbReference type="PATRIC" id="fig|324602.8.peg.1906"/>
<evidence type="ECO:0000256" key="3">
    <source>
        <dbReference type="ARBA" id="ARBA00022553"/>
    </source>
</evidence>
<dbReference type="GO" id="GO:0000155">
    <property type="term" value="F:phosphorelay sensor kinase activity"/>
    <property type="evidence" value="ECO:0000318"/>
    <property type="project" value="GO_Central"/>
</dbReference>
<dbReference type="Gene3D" id="3.40.50.2300">
    <property type="match status" value="1"/>
</dbReference>
<dbReference type="Pfam" id="PF01627">
    <property type="entry name" value="Hpt"/>
    <property type="match status" value="1"/>
</dbReference>
<dbReference type="GO" id="GO:0006935">
    <property type="term" value="P:chemotaxis"/>
    <property type="evidence" value="ECO:0007669"/>
    <property type="project" value="InterPro"/>
</dbReference>
<dbReference type="SMART" id="SM00260">
    <property type="entry name" value="CheW"/>
    <property type="match status" value="1"/>
</dbReference>
<dbReference type="InterPro" id="IPR002545">
    <property type="entry name" value="CheW-lke_dom"/>
</dbReference>
<dbReference type="SMART" id="SM00387">
    <property type="entry name" value="HATPase_c"/>
    <property type="match status" value="1"/>
</dbReference>
<dbReference type="InterPro" id="IPR036641">
    <property type="entry name" value="HPT_dom_sf"/>
</dbReference>
<feature type="domain" description="Response regulatory" evidence="12">
    <location>
        <begin position="618"/>
        <end position="734"/>
    </location>
</feature>
<dbReference type="InterPro" id="IPR008207">
    <property type="entry name" value="Sig_transdc_His_kin_Hpt_dom"/>
</dbReference>
<evidence type="ECO:0000259" key="11">
    <source>
        <dbReference type="PROSITE" id="PS50109"/>
    </source>
</evidence>
<dbReference type="eggNOG" id="COG0745">
    <property type="taxonomic scope" value="Bacteria"/>
</dbReference>
<gene>
    <name evidence="15" type="ordered locus">Caur_1667</name>
</gene>
<dbReference type="RefSeq" id="WP_012257539.1">
    <property type="nucleotide sequence ID" value="NC_010175.1"/>
</dbReference>
<dbReference type="SUPFAM" id="SSF50341">
    <property type="entry name" value="CheW-like"/>
    <property type="match status" value="1"/>
</dbReference>
<dbReference type="InterPro" id="IPR004105">
    <property type="entry name" value="CheA-like_dim"/>
</dbReference>
<dbReference type="PROSITE" id="PS50894">
    <property type="entry name" value="HPT"/>
    <property type="match status" value="1"/>
</dbReference>
<feature type="domain" description="Histidine kinase" evidence="11">
    <location>
        <begin position="221"/>
        <end position="460"/>
    </location>
</feature>
<proteinExistence type="predicted"/>
<dbReference type="InterPro" id="IPR011006">
    <property type="entry name" value="CheY-like_superfamily"/>
</dbReference>
<dbReference type="InterPro" id="IPR003594">
    <property type="entry name" value="HATPase_dom"/>
</dbReference>
<dbReference type="PROSITE" id="PS50851">
    <property type="entry name" value="CHEW"/>
    <property type="match status" value="1"/>
</dbReference>
<dbReference type="CDD" id="cd00088">
    <property type="entry name" value="HPT"/>
    <property type="match status" value="1"/>
</dbReference>
<feature type="modified residue" description="4-aspartylphosphate" evidence="8">
    <location>
        <position position="667"/>
    </location>
</feature>
<evidence type="ECO:0000313" key="15">
    <source>
        <dbReference type="EMBL" id="ABY34885.1"/>
    </source>
</evidence>
<evidence type="ECO:0000256" key="6">
    <source>
        <dbReference type="ARBA" id="ARBA00023012"/>
    </source>
</evidence>
<keyword evidence="5" id="KW-0418">Kinase</keyword>
<dbReference type="Pfam" id="PF00072">
    <property type="entry name" value="Response_reg"/>
    <property type="match status" value="1"/>
</dbReference>
<dbReference type="FunFam" id="3.30.565.10:FF:000016">
    <property type="entry name" value="Chemotaxis protein CheA, putative"/>
    <property type="match status" value="1"/>
</dbReference>
<protein>
    <recommendedName>
        <fullName evidence="2">histidine kinase</fullName>
        <ecNumber evidence="2">2.7.13.3</ecNumber>
    </recommendedName>
</protein>
<evidence type="ECO:0000256" key="7">
    <source>
        <dbReference type="PROSITE-ProRule" id="PRU00110"/>
    </source>
</evidence>
<feature type="modified residue" description="Phosphohistidine" evidence="7">
    <location>
        <position position="49"/>
    </location>
</feature>
<evidence type="ECO:0000256" key="8">
    <source>
        <dbReference type="PROSITE-ProRule" id="PRU00169"/>
    </source>
</evidence>
<evidence type="ECO:0000313" key="16">
    <source>
        <dbReference type="Proteomes" id="UP000002008"/>
    </source>
</evidence>
<dbReference type="Gene3D" id="3.30.565.10">
    <property type="entry name" value="Histidine kinase-like ATPase, C-terminal domain"/>
    <property type="match status" value="1"/>
</dbReference>
<feature type="region of interest" description="Disordered" evidence="10">
    <location>
        <begin position="131"/>
        <end position="156"/>
    </location>
</feature>
<dbReference type="InterPro" id="IPR005467">
    <property type="entry name" value="His_kinase_dom"/>
</dbReference>
<dbReference type="EC" id="2.7.13.3" evidence="2"/>
<dbReference type="eggNOG" id="COG0643">
    <property type="taxonomic scope" value="Bacteria"/>
</dbReference>
<evidence type="ECO:0000256" key="2">
    <source>
        <dbReference type="ARBA" id="ARBA00012438"/>
    </source>
</evidence>
<dbReference type="GO" id="GO:0000160">
    <property type="term" value="P:phosphorelay signal transduction system"/>
    <property type="evidence" value="ECO:0000318"/>
    <property type="project" value="GO_Central"/>
</dbReference>
<keyword evidence="6" id="KW-0902">Two-component regulatory system</keyword>
<dbReference type="GO" id="GO:0005737">
    <property type="term" value="C:cytoplasm"/>
    <property type="evidence" value="ECO:0007669"/>
    <property type="project" value="InterPro"/>
</dbReference>
<dbReference type="Proteomes" id="UP000002008">
    <property type="component" value="Chromosome"/>
</dbReference>
<dbReference type="SUPFAM" id="SSF55874">
    <property type="entry name" value="ATPase domain of HSP90 chaperone/DNA topoisomerase II/histidine kinase"/>
    <property type="match status" value="1"/>
</dbReference>
<dbReference type="Pfam" id="PF02518">
    <property type="entry name" value="HATPase_c"/>
    <property type="match status" value="1"/>
</dbReference>
<feature type="domain" description="CheW-like" evidence="13">
    <location>
        <begin position="462"/>
        <end position="598"/>
    </location>
</feature>
<dbReference type="HOGENOM" id="CLU_000650_2_1_0"/>
<accession>A9WBS8</accession>
<keyword evidence="16" id="KW-1185">Reference proteome</keyword>
<evidence type="ECO:0000259" key="13">
    <source>
        <dbReference type="PROSITE" id="PS50851"/>
    </source>
</evidence>
<feature type="domain" description="HPt" evidence="14">
    <location>
        <begin position="1"/>
        <end position="106"/>
    </location>
</feature>
<keyword evidence="4" id="KW-0808">Transferase</keyword>
<dbReference type="SUPFAM" id="SSF47384">
    <property type="entry name" value="Homodimeric domain of signal transducing histidine kinase"/>
    <property type="match status" value="1"/>
</dbReference>
<dbReference type="FunCoup" id="A9WBS8">
    <property type="interactions" value="157"/>
</dbReference>
<name>A9WBS8_CHLAA</name>
<dbReference type="PROSITE" id="PS50110">
    <property type="entry name" value="RESPONSE_REGULATORY"/>
    <property type="match status" value="1"/>
</dbReference>
<dbReference type="PANTHER" id="PTHR43395">
    <property type="entry name" value="SENSOR HISTIDINE KINASE CHEA"/>
    <property type="match status" value="1"/>
</dbReference>
<dbReference type="InterPro" id="IPR036097">
    <property type="entry name" value="HisK_dim/P_sf"/>
</dbReference>
<dbReference type="AlphaFoldDB" id="A9WBS8"/>
<dbReference type="InterPro" id="IPR037006">
    <property type="entry name" value="CheA-like_homodim_sf"/>
</dbReference>
<dbReference type="SMART" id="SM00073">
    <property type="entry name" value="HPT"/>
    <property type="match status" value="1"/>
</dbReference>